<accession>C7J0S6</accession>
<proteinExistence type="predicted"/>
<dbReference type="AlphaFoldDB" id="C7J0S6"/>
<keyword evidence="1" id="KW-0175">Coiled coil</keyword>
<gene>
    <name evidence="3" type="ordered locus">Os04g0156200</name>
</gene>
<evidence type="ECO:0000256" key="2">
    <source>
        <dbReference type="SAM" id="MobiDB-lite"/>
    </source>
</evidence>
<name>C7J0S6_ORYSJ</name>
<dbReference type="HOGENOM" id="CLU_426773_0_0_1"/>
<protein>
    <submittedName>
        <fullName evidence="3">Os04g0156200 protein</fullName>
    </submittedName>
</protein>
<sequence>MPALHPRASTTPPRCTAPALPFTTPTAQLGLGWEIFHERERWGGREGAPPQSPVKQSTSVLALPVACLAGVGDGDGAAQDGAAGGVGACAGVGGGGGRAVNGSAKRKGKKRRGKTPYMSVQSKYYVWLYTFEFCSTHANLISVEKILTISIDTEIFTDDRVRTLSHQVSTLGDRVWELEHKNTRLLGEKGKLEKQLEETKAAVQAISSEKEEVERSLKGENDKLRLEVLTAEEKYSQSAAEVEKLQKELVALAEVKEVAAKAFDDEKAKMMMESVDLKSRLEEIQGNMDMIKSENDKLRSEALVAEQKLNICEAEIERLKMELGALTEANEAAAKAFDTQNEEITKELEDLKTKLEEIKTNKDLAESENGKLRSELLSAEEKYSQSEAEVKYLKQVMGAVVEAKEAAAKAFAAEKEDIMKESDNLKRKVKEIQDSKLLVESENDELRSEILSMKQKHGQFEVEVTSLKKELGALEEAKEITTKAFEVEKTEILKELEDLKRKVVEIQTNKDLVEVGNDKLRLDVLSAQQKQSILEVEANNLKMELGALVEAKEVATKAFDAEKAKITKELEDVKRKMEEIQVKKDLVEGEKDKLRLEILIAEQKHSMSELEVKRLKMELGALAEANETAVKSFDAEKEKFIREMGDLKRKIEEIQVSKEAAEEVGRNKNAEADRLRAELVKIQVSLSQLQASYNELDAKHSLLNDEKNSAQKALDVEKVEAYKLKSKFEELENYKAEKDEEAGKLKAALEEKKSEIDVLIKDNELLRLAIAEAQEKNKGSILSCLSPCGSK</sequence>
<dbReference type="KEGG" id="dosa:Os04g0156200"/>
<feature type="coiled-coil region" evidence="1">
    <location>
        <begin position="182"/>
        <end position="449"/>
    </location>
</feature>
<dbReference type="EMBL" id="AP008210">
    <property type="protein sequence ID" value="BAH92482.1"/>
    <property type="molecule type" value="Genomic_DNA"/>
</dbReference>
<feature type="region of interest" description="Disordered" evidence="2">
    <location>
        <begin position="1"/>
        <end position="20"/>
    </location>
</feature>
<feature type="coiled-coil region" evidence="1">
    <location>
        <begin position="563"/>
        <end position="604"/>
    </location>
</feature>
<reference evidence="3 4" key="1">
    <citation type="journal article" date="2005" name="Nature">
        <title>The map-based sequence of the rice genome.</title>
        <authorList>
            <consortium name="International rice genome sequencing project (IRGSP)"/>
            <person name="Matsumoto T."/>
            <person name="Wu J."/>
            <person name="Kanamori H."/>
            <person name="Katayose Y."/>
            <person name="Fujisawa M."/>
            <person name="Namiki N."/>
            <person name="Mizuno H."/>
            <person name="Yamamoto K."/>
            <person name="Antonio B.A."/>
            <person name="Baba T."/>
            <person name="Sakata K."/>
            <person name="Nagamura Y."/>
            <person name="Aoki H."/>
            <person name="Arikawa K."/>
            <person name="Arita K."/>
            <person name="Bito T."/>
            <person name="Chiden Y."/>
            <person name="Fujitsuka N."/>
            <person name="Fukunaka R."/>
            <person name="Hamada M."/>
            <person name="Harada C."/>
            <person name="Hayashi A."/>
            <person name="Hijishita S."/>
            <person name="Honda M."/>
            <person name="Hosokawa S."/>
            <person name="Ichikawa Y."/>
            <person name="Idonuma A."/>
            <person name="Iijima M."/>
            <person name="Ikeda M."/>
            <person name="Ikeno M."/>
            <person name="Ito K."/>
            <person name="Ito S."/>
            <person name="Ito T."/>
            <person name="Ito Y."/>
            <person name="Ito Y."/>
            <person name="Iwabuchi A."/>
            <person name="Kamiya K."/>
            <person name="Karasawa W."/>
            <person name="Kurita K."/>
            <person name="Katagiri S."/>
            <person name="Kikuta A."/>
            <person name="Kobayashi H."/>
            <person name="Kobayashi N."/>
            <person name="Machita K."/>
            <person name="Maehara T."/>
            <person name="Masukawa M."/>
            <person name="Mizubayashi T."/>
            <person name="Mukai Y."/>
            <person name="Nagasaki H."/>
            <person name="Nagata Y."/>
            <person name="Naito S."/>
            <person name="Nakashima M."/>
            <person name="Nakama Y."/>
            <person name="Nakamichi Y."/>
            <person name="Nakamura M."/>
            <person name="Meguro A."/>
            <person name="Negishi M."/>
            <person name="Ohta I."/>
            <person name="Ohta T."/>
            <person name="Okamoto M."/>
            <person name="Ono N."/>
            <person name="Saji S."/>
            <person name="Sakaguchi M."/>
            <person name="Sakai K."/>
            <person name="Shibata M."/>
            <person name="Shimokawa T."/>
            <person name="Song J."/>
            <person name="Takazaki Y."/>
            <person name="Terasawa K."/>
            <person name="Tsugane M."/>
            <person name="Tsuji K."/>
            <person name="Ueda S."/>
            <person name="Waki K."/>
            <person name="Yamagata H."/>
            <person name="Yamamoto M."/>
            <person name="Yamamoto S."/>
            <person name="Yamane H."/>
            <person name="Yoshiki S."/>
            <person name="Yoshihara R."/>
            <person name="Yukawa K."/>
            <person name="Zhong H."/>
            <person name="Yano M."/>
            <person name="Yuan Q."/>
            <person name="Ouyang S."/>
            <person name="Liu J."/>
            <person name="Jones K.M."/>
            <person name="Gansberger K."/>
            <person name="Moffat K."/>
            <person name="Hill J."/>
            <person name="Bera J."/>
            <person name="Fadrosh D."/>
            <person name="Jin S."/>
            <person name="Johri S."/>
            <person name="Kim M."/>
            <person name="Overton L."/>
            <person name="Reardon M."/>
            <person name="Tsitrin T."/>
            <person name="Vuong H."/>
            <person name="Weaver B."/>
            <person name="Ciecko A."/>
            <person name="Tallon L."/>
            <person name="Jackson J."/>
            <person name="Pai G."/>
            <person name="Aken S.V."/>
            <person name="Utterback T."/>
            <person name="Reidmuller S."/>
            <person name="Feldblyum T."/>
            <person name="Hsiao J."/>
            <person name="Zismann V."/>
            <person name="Iobst S."/>
            <person name="de Vazeille A.R."/>
            <person name="Buell C.R."/>
            <person name="Ying K."/>
            <person name="Li Y."/>
            <person name="Lu T."/>
            <person name="Huang Y."/>
            <person name="Zhao Q."/>
            <person name="Feng Q."/>
            <person name="Zhang L."/>
            <person name="Zhu J."/>
            <person name="Weng Q."/>
            <person name="Mu J."/>
            <person name="Lu Y."/>
            <person name="Fan D."/>
            <person name="Liu Y."/>
            <person name="Guan J."/>
            <person name="Zhang Y."/>
            <person name="Yu S."/>
            <person name="Liu X."/>
            <person name="Zhang Y."/>
            <person name="Hong G."/>
            <person name="Han B."/>
            <person name="Choisne N."/>
            <person name="Demange N."/>
            <person name="Orjeda G."/>
            <person name="Samain S."/>
            <person name="Cattolico L."/>
            <person name="Pelletier E."/>
            <person name="Couloux A."/>
            <person name="Segurens B."/>
            <person name="Wincker P."/>
            <person name="D'Hont A."/>
            <person name="Scarpelli C."/>
            <person name="Weissenbach J."/>
            <person name="Salanoubat M."/>
            <person name="Quetier F."/>
            <person name="Yu Y."/>
            <person name="Kim H.R."/>
            <person name="Rambo T."/>
            <person name="Currie J."/>
            <person name="Collura K."/>
            <person name="Luo M."/>
            <person name="Yang T."/>
            <person name="Ammiraju J.S.S."/>
            <person name="Engler F."/>
            <person name="Soderlund C."/>
            <person name="Wing R.A."/>
            <person name="Palmer L.E."/>
            <person name="de la Bastide M."/>
            <person name="Spiegel L."/>
            <person name="Nascimento L."/>
            <person name="Zutavern T."/>
            <person name="O'Shaughnessy A."/>
            <person name="Dike S."/>
            <person name="Dedhia N."/>
            <person name="Preston R."/>
            <person name="Balija V."/>
            <person name="McCombie W.R."/>
            <person name="Chow T."/>
            <person name="Chen H."/>
            <person name="Chung M."/>
            <person name="Chen C."/>
            <person name="Shaw J."/>
            <person name="Wu H."/>
            <person name="Hsiao K."/>
            <person name="Chao Y."/>
            <person name="Chu M."/>
            <person name="Cheng C."/>
            <person name="Hour A."/>
            <person name="Lee P."/>
            <person name="Lin S."/>
            <person name="Lin Y."/>
            <person name="Liou J."/>
            <person name="Liu S."/>
            <person name="Hsing Y."/>
            <person name="Raghuvanshi S."/>
            <person name="Mohanty A."/>
            <person name="Bharti A.K."/>
            <person name="Gaur A."/>
            <person name="Gupta V."/>
            <person name="Kumar D."/>
            <person name="Ravi V."/>
            <person name="Vij S."/>
            <person name="Kapur A."/>
            <person name="Khurana P."/>
            <person name="Khurana P."/>
            <person name="Khurana J.P."/>
            <person name="Tyagi A.K."/>
            <person name="Gaikwad K."/>
            <person name="Singh A."/>
            <person name="Dalal V."/>
            <person name="Srivastava S."/>
            <person name="Dixit A."/>
            <person name="Pal A.K."/>
            <person name="Ghazi I.A."/>
            <person name="Yadav M."/>
            <person name="Pandit A."/>
            <person name="Bhargava A."/>
            <person name="Sureshbabu K."/>
            <person name="Batra K."/>
            <person name="Sharma T.R."/>
            <person name="Mohapatra T."/>
            <person name="Singh N.K."/>
            <person name="Messing J."/>
            <person name="Nelson A.B."/>
            <person name="Fuks G."/>
            <person name="Kavchok S."/>
            <person name="Keizer G."/>
            <person name="Linton E."/>
            <person name="Llaca V."/>
            <person name="Song R."/>
            <person name="Tanyolac B."/>
            <person name="Young S."/>
            <person name="Ho-Il K."/>
            <person name="Hahn J.H."/>
            <person name="Sangsakoo G."/>
            <person name="Vanavichit A."/>
            <person name="de Mattos Luiz.A.T."/>
            <person name="Zimmer P.D."/>
            <person name="Malone G."/>
            <person name="Dellagostin O."/>
            <person name="de Oliveira A.C."/>
            <person name="Bevan M."/>
            <person name="Bancroft I."/>
            <person name="Minx P."/>
            <person name="Cordum H."/>
            <person name="Wilson R."/>
            <person name="Cheng Z."/>
            <person name="Jin W."/>
            <person name="Jiang J."/>
            <person name="Leong S.A."/>
            <person name="Iwama H."/>
            <person name="Gojobori T."/>
            <person name="Itoh T."/>
            <person name="Niimura Y."/>
            <person name="Fujii Y."/>
            <person name="Habara T."/>
            <person name="Sakai H."/>
            <person name="Sato Y."/>
            <person name="Wilson G."/>
            <person name="Kumar K."/>
            <person name="McCouch S."/>
            <person name="Juretic N."/>
            <person name="Hoen D."/>
            <person name="Wright S."/>
            <person name="Bruskiewich R."/>
            <person name="Bureau T."/>
            <person name="Miyao A."/>
            <person name="Hirochika H."/>
            <person name="Nishikawa T."/>
            <person name="Kadowaki K."/>
            <person name="Sugiura M."/>
            <person name="Burr B."/>
            <person name="Sasaki T."/>
        </authorList>
    </citation>
    <scope>NUCLEOTIDE SEQUENCE [LARGE SCALE GENOMIC DNA]</scope>
    <source>
        <strain evidence="4">cv. Nipponbare</strain>
    </source>
</reference>
<dbReference type="Proteomes" id="UP000000763">
    <property type="component" value="Chromosome 4"/>
</dbReference>
<evidence type="ECO:0000256" key="1">
    <source>
        <dbReference type="SAM" id="Coils"/>
    </source>
</evidence>
<reference evidence="4" key="2">
    <citation type="journal article" date="2008" name="Nucleic Acids Res.">
        <title>The rice annotation project database (RAP-DB): 2008 update.</title>
        <authorList>
            <consortium name="The rice annotation project (RAP)"/>
        </authorList>
    </citation>
    <scope>GENOME REANNOTATION</scope>
    <source>
        <strain evidence="4">cv. Nipponbare</strain>
    </source>
</reference>
<evidence type="ECO:0000313" key="3">
    <source>
        <dbReference type="EMBL" id="BAH92482.1"/>
    </source>
</evidence>
<evidence type="ECO:0000313" key="4">
    <source>
        <dbReference type="Proteomes" id="UP000000763"/>
    </source>
</evidence>
<feature type="coiled-coil region" evidence="1">
    <location>
        <begin position="482"/>
        <end position="509"/>
    </location>
</feature>
<organism evidence="3 4">
    <name type="scientific">Oryza sativa subsp. japonica</name>
    <name type="common">Rice</name>
    <dbReference type="NCBI Taxonomy" id="39947"/>
    <lineage>
        <taxon>Eukaryota</taxon>
        <taxon>Viridiplantae</taxon>
        <taxon>Streptophyta</taxon>
        <taxon>Embryophyta</taxon>
        <taxon>Tracheophyta</taxon>
        <taxon>Spermatophyta</taxon>
        <taxon>Magnoliopsida</taxon>
        <taxon>Liliopsida</taxon>
        <taxon>Poales</taxon>
        <taxon>Poaceae</taxon>
        <taxon>BOP clade</taxon>
        <taxon>Oryzoideae</taxon>
        <taxon>Oryzeae</taxon>
        <taxon>Oryzinae</taxon>
        <taxon>Oryza</taxon>
        <taxon>Oryza sativa</taxon>
    </lineage>
</organism>
<feature type="coiled-coil region" evidence="1">
    <location>
        <begin position="637"/>
        <end position="776"/>
    </location>
</feature>